<dbReference type="Proteomes" id="UP000264036">
    <property type="component" value="Unassembled WGS sequence"/>
</dbReference>
<reference evidence="1 2" key="1">
    <citation type="journal article" date="2018" name="Nat. Biotechnol.">
        <title>A standardized bacterial taxonomy based on genome phylogeny substantially revises the tree of life.</title>
        <authorList>
            <person name="Parks D.H."/>
            <person name="Chuvochina M."/>
            <person name="Waite D.W."/>
            <person name="Rinke C."/>
            <person name="Skarshewski A."/>
            <person name="Chaumeil P.A."/>
            <person name="Hugenholtz P."/>
        </authorList>
    </citation>
    <scope>NUCLEOTIDE SEQUENCE [LARGE SCALE GENOMIC DNA]</scope>
    <source>
        <strain evidence="1">UBA10707</strain>
    </source>
</reference>
<name>A0A356LAD7_9BURK</name>
<organism evidence="1 2">
    <name type="scientific">Advenella kashmirensis</name>
    <dbReference type="NCBI Taxonomy" id="310575"/>
    <lineage>
        <taxon>Bacteria</taxon>
        <taxon>Pseudomonadati</taxon>
        <taxon>Pseudomonadota</taxon>
        <taxon>Betaproteobacteria</taxon>
        <taxon>Burkholderiales</taxon>
        <taxon>Alcaligenaceae</taxon>
    </lineage>
</organism>
<protein>
    <recommendedName>
        <fullName evidence="3">Lysozyme</fullName>
    </recommendedName>
</protein>
<comment type="caution">
    <text evidence="1">The sequence shown here is derived from an EMBL/GenBank/DDBJ whole genome shotgun (WGS) entry which is preliminary data.</text>
</comment>
<proteinExistence type="predicted"/>
<gene>
    <name evidence="1" type="ORF">DD666_00875</name>
</gene>
<evidence type="ECO:0000313" key="2">
    <source>
        <dbReference type="Proteomes" id="UP000264036"/>
    </source>
</evidence>
<dbReference type="AlphaFoldDB" id="A0A356LAD7"/>
<evidence type="ECO:0000313" key="1">
    <source>
        <dbReference type="EMBL" id="HBP27953.1"/>
    </source>
</evidence>
<dbReference type="EMBL" id="DOEK01000003">
    <property type="protein sequence ID" value="HBP27953.1"/>
    <property type="molecule type" value="Genomic_DNA"/>
</dbReference>
<sequence>MNLQQVSDQLIDTSMQLLPAQMDSAKARVMLLGIGLQESRFEHTHQIGGPAHGYWQFESGGGVKGVMNHDASKGYARDVCARLGVEWERGAVFDAIERDQVLACAFARLLLWTDPRSLPEIGAQTAAWETYTWNWRPGKPHQRTWPANYKAAQKFIQG</sequence>
<accession>A0A356LAD7</accession>
<evidence type="ECO:0008006" key="3">
    <source>
        <dbReference type="Google" id="ProtNLM"/>
    </source>
</evidence>